<name>A0AAQ3WI51_PASNO</name>
<evidence type="ECO:0000256" key="3">
    <source>
        <dbReference type="SAM" id="Phobius"/>
    </source>
</evidence>
<gene>
    <name evidence="6" type="ORF">U9M48_011985</name>
</gene>
<dbReference type="EMBL" id="CP144747">
    <property type="protein sequence ID" value="WVZ62215.1"/>
    <property type="molecule type" value="Genomic_DNA"/>
</dbReference>
<keyword evidence="1" id="KW-0479">Metal-binding</keyword>
<protein>
    <recommendedName>
        <fullName evidence="5">Cation-transporting P-type ATPase C-terminal domain-containing protein</fullName>
    </recommendedName>
</protein>
<keyword evidence="2" id="KW-0460">Magnesium</keyword>
<feature type="signal peptide" evidence="4">
    <location>
        <begin position="1"/>
        <end position="22"/>
    </location>
</feature>
<dbReference type="SUPFAM" id="SSF81665">
    <property type="entry name" value="Calcium ATPase, transmembrane domain M"/>
    <property type="match status" value="1"/>
</dbReference>
<keyword evidence="3" id="KW-0812">Transmembrane</keyword>
<keyword evidence="4" id="KW-0732">Signal</keyword>
<reference evidence="6 7" key="1">
    <citation type="submission" date="2024-02" db="EMBL/GenBank/DDBJ databases">
        <title>High-quality chromosome-scale genome assembly of Pensacola bahiagrass (Paspalum notatum Flugge var. saurae).</title>
        <authorList>
            <person name="Vega J.M."/>
            <person name="Podio M."/>
            <person name="Orjuela J."/>
            <person name="Siena L.A."/>
            <person name="Pessino S.C."/>
            <person name="Combes M.C."/>
            <person name="Mariac C."/>
            <person name="Albertini E."/>
            <person name="Pupilli F."/>
            <person name="Ortiz J.P.A."/>
            <person name="Leblanc O."/>
        </authorList>
    </citation>
    <scope>NUCLEOTIDE SEQUENCE [LARGE SCALE GENOMIC DNA]</scope>
    <source>
        <strain evidence="6">R1</strain>
        <tissue evidence="6">Leaf</tissue>
    </source>
</reference>
<feature type="domain" description="Cation-transporting P-type ATPase C-terminal" evidence="5">
    <location>
        <begin position="1"/>
        <end position="171"/>
    </location>
</feature>
<dbReference type="Pfam" id="PF00689">
    <property type="entry name" value="Cation_ATPase_C"/>
    <property type="match status" value="1"/>
</dbReference>
<keyword evidence="3" id="KW-0472">Membrane</keyword>
<evidence type="ECO:0000256" key="1">
    <source>
        <dbReference type="ARBA" id="ARBA00022723"/>
    </source>
</evidence>
<evidence type="ECO:0000313" key="7">
    <source>
        <dbReference type="Proteomes" id="UP001341281"/>
    </source>
</evidence>
<evidence type="ECO:0000313" key="6">
    <source>
        <dbReference type="EMBL" id="WVZ62215.1"/>
    </source>
</evidence>
<dbReference type="PANTHER" id="PTHR24093">
    <property type="entry name" value="CATION TRANSPORTING ATPASE"/>
    <property type="match status" value="1"/>
</dbReference>
<feature type="transmembrane region" description="Helical" evidence="3">
    <location>
        <begin position="148"/>
        <end position="171"/>
    </location>
</feature>
<keyword evidence="3" id="KW-1133">Transmembrane helix</keyword>
<feature type="transmembrane region" description="Helical" evidence="3">
    <location>
        <begin position="119"/>
        <end position="142"/>
    </location>
</feature>
<sequence>MPLTTVQLLWVNLIIDTMGVMALATDKPTKALICRPPISLTAPLISYAMWRNLTAQVAFQVAILLALQYCGREIFGVSEKTNGTMIFNVFVLCQVFNEFNAREIERRNVFAGVLQNKMFLGIIAVTIAIQVVMVELLTRFAGTERLGLAQWGVCVLIAAMAWPIGWAVKFIPVLTAHFMRYWQTGNSSS</sequence>
<organism evidence="6 7">
    <name type="scientific">Paspalum notatum var. saurae</name>
    <dbReference type="NCBI Taxonomy" id="547442"/>
    <lineage>
        <taxon>Eukaryota</taxon>
        <taxon>Viridiplantae</taxon>
        <taxon>Streptophyta</taxon>
        <taxon>Embryophyta</taxon>
        <taxon>Tracheophyta</taxon>
        <taxon>Spermatophyta</taxon>
        <taxon>Magnoliopsida</taxon>
        <taxon>Liliopsida</taxon>
        <taxon>Poales</taxon>
        <taxon>Poaceae</taxon>
        <taxon>PACMAD clade</taxon>
        <taxon>Panicoideae</taxon>
        <taxon>Andropogonodae</taxon>
        <taxon>Paspaleae</taxon>
        <taxon>Paspalinae</taxon>
        <taxon>Paspalum</taxon>
    </lineage>
</organism>
<evidence type="ECO:0000256" key="4">
    <source>
        <dbReference type="SAM" id="SignalP"/>
    </source>
</evidence>
<dbReference type="InterPro" id="IPR006068">
    <property type="entry name" value="ATPase_P-typ_cation-transptr_C"/>
</dbReference>
<proteinExistence type="predicted"/>
<evidence type="ECO:0000259" key="5">
    <source>
        <dbReference type="Pfam" id="PF00689"/>
    </source>
</evidence>
<dbReference type="GO" id="GO:0005388">
    <property type="term" value="F:P-type calcium transporter activity"/>
    <property type="evidence" value="ECO:0007669"/>
    <property type="project" value="TreeGrafter"/>
</dbReference>
<dbReference type="InterPro" id="IPR023298">
    <property type="entry name" value="ATPase_P-typ_TM_dom_sf"/>
</dbReference>
<accession>A0AAQ3WI51</accession>
<keyword evidence="7" id="KW-1185">Reference proteome</keyword>
<dbReference type="PANTHER" id="PTHR24093:SF434">
    <property type="entry name" value="CALCIUM-TRANSPORTING ATPASE 13, PLASMA MEMBRANE-TYPE-RELATED"/>
    <property type="match status" value="1"/>
</dbReference>
<dbReference type="GO" id="GO:0005886">
    <property type="term" value="C:plasma membrane"/>
    <property type="evidence" value="ECO:0007669"/>
    <property type="project" value="TreeGrafter"/>
</dbReference>
<feature type="chain" id="PRO_5042823793" description="Cation-transporting P-type ATPase C-terminal domain-containing protein" evidence="4">
    <location>
        <begin position="23"/>
        <end position="189"/>
    </location>
</feature>
<dbReference type="GO" id="GO:0046872">
    <property type="term" value="F:metal ion binding"/>
    <property type="evidence" value="ECO:0007669"/>
    <property type="project" value="UniProtKB-KW"/>
</dbReference>
<dbReference type="AlphaFoldDB" id="A0AAQ3WI51"/>
<evidence type="ECO:0000256" key="2">
    <source>
        <dbReference type="ARBA" id="ARBA00022842"/>
    </source>
</evidence>
<dbReference type="Proteomes" id="UP001341281">
    <property type="component" value="Chromosome 03"/>
</dbReference>
<dbReference type="Gene3D" id="1.20.1110.10">
    <property type="entry name" value="Calcium-transporting ATPase, transmembrane domain"/>
    <property type="match status" value="2"/>
</dbReference>